<feature type="region of interest" description="Disordered" evidence="1">
    <location>
        <begin position="1042"/>
        <end position="1067"/>
    </location>
</feature>
<proteinExistence type="predicted"/>
<name>G0VGW7_NAUCA</name>
<dbReference type="SUPFAM" id="SSF56988">
    <property type="entry name" value="Anthrax protective antigen"/>
    <property type="match status" value="2"/>
</dbReference>
<dbReference type="Proteomes" id="UP000001640">
    <property type="component" value="Chromosome 6"/>
</dbReference>
<evidence type="ECO:0000256" key="2">
    <source>
        <dbReference type="SAM" id="SignalP"/>
    </source>
</evidence>
<evidence type="ECO:0000313" key="4">
    <source>
        <dbReference type="EMBL" id="CCC70738.1"/>
    </source>
</evidence>
<feature type="signal peptide" evidence="2">
    <location>
        <begin position="1"/>
        <end position="27"/>
    </location>
</feature>
<dbReference type="InterPro" id="IPR018871">
    <property type="entry name" value="GLEYA_adhesin_domain"/>
</dbReference>
<dbReference type="PROSITE" id="PS51820">
    <property type="entry name" value="PA14"/>
    <property type="match status" value="3"/>
</dbReference>
<protein>
    <recommendedName>
        <fullName evidence="3">PA14 domain-containing protein</fullName>
    </recommendedName>
</protein>
<dbReference type="InterPro" id="IPR049451">
    <property type="entry name" value="AWP2-like_YTTT_rpt"/>
</dbReference>
<dbReference type="GeneID" id="96904386"/>
<dbReference type="OrthoDB" id="4070698at2759"/>
<dbReference type="KEGG" id="ncs:NCAS_0F02540"/>
<dbReference type="EMBL" id="HE576757">
    <property type="protein sequence ID" value="CCC70738.1"/>
    <property type="molecule type" value="Genomic_DNA"/>
</dbReference>
<feature type="domain" description="PA14" evidence="3">
    <location>
        <begin position="56"/>
        <end position="229"/>
    </location>
</feature>
<dbReference type="OMA" id="EVTHYEV"/>
<dbReference type="Gene3D" id="2.60.120.1560">
    <property type="match status" value="3"/>
</dbReference>
<dbReference type="InterPro" id="IPR037524">
    <property type="entry name" value="PA14/GLEYA"/>
</dbReference>
<dbReference type="Pfam" id="PF10528">
    <property type="entry name" value="GLEYA"/>
    <property type="match status" value="3"/>
</dbReference>
<reference key="2">
    <citation type="submission" date="2011-08" db="EMBL/GenBank/DDBJ databases">
        <title>Genome sequence of Naumovozyma castellii.</title>
        <authorList>
            <person name="Gordon J.L."/>
            <person name="Armisen D."/>
            <person name="Proux-Wera E."/>
            <person name="OhEigeartaigh S.S."/>
            <person name="Byrne K.P."/>
            <person name="Wolfe K.H."/>
        </authorList>
    </citation>
    <scope>NUCLEOTIDE SEQUENCE</scope>
    <source>
        <strain>Type strain:CBS 4309</strain>
    </source>
</reference>
<feature type="domain" description="PA14" evidence="3">
    <location>
        <begin position="767"/>
        <end position="934"/>
    </location>
</feature>
<keyword evidence="2" id="KW-0732">Signal</keyword>
<dbReference type="SMART" id="SM00758">
    <property type="entry name" value="PA14"/>
    <property type="match status" value="3"/>
</dbReference>
<dbReference type="eggNOG" id="ENOG502QPQC">
    <property type="taxonomic scope" value="Eukaryota"/>
</dbReference>
<evidence type="ECO:0000259" key="3">
    <source>
        <dbReference type="PROSITE" id="PS51820"/>
    </source>
</evidence>
<dbReference type="HOGENOM" id="CLU_005416_0_0_1"/>
<dbReference type="InParanoid" id="G0VGW7"/>
<feature type="domain" description="PA14" evidence="3">
    <location>
        <begin position="405"/>
        <end position="570"/>
    </location>
</feature>
<dbReference type="RefSeq" id="XP_003677093.1">
    <property type="nucleotide sequence ID" value="XM_003677045.1"/>
</dbReference>
<organism evidence="4 5">
    <name type="scientific">Naumovozyma castellii</name>
    <name type="common">Yeast</name>
    <name type="synonym">Saccharomyces castellii</name>
    <dbReference type="NCBI Taxonomy" id="27288"/>
    <lineage>
        <taxon>Eukaryota</taxon>
        <taxon>Fungi</taxon>
        <taxon>Dikarya</taxon>
        <taxon>Ascomycota</taxon>
        <taxon>Saccharomycotina</taxon>
        <taxon>Saccharomycetes</taxon>
        <taxon>Saccharomycetales</taxon>
        <taxon>Saccharomycetaceae</taxon>
        <taxon>Naumovozyma</taxon>
    </lineage>
</organism>
<sequence>MLLFSKAKANILLLICFISWFMAGIRAQSTSQGCLIPKNGFGTNGFSAIIYSYNSGSVSNNNFKTFLSTKSQYASGSVLGTASNLNNVNFNAVPSIFSLNYGKIYGVNIVLTSFVVEATAFFIPTTSGVYTFKLTGLDDYAAILFSNTTAIQCCPNAIYNPSFTNNVAVYGTYSTSNVASASYTLQKGVAYPILITYVNTDGNAVLNASFVDPLGASHTDWTGYLAQATDVYKQCPAYPIQTTTTTALYTGAKTSTLTSSVYITGSDGLPTVTKVVIVETPSFSLPPPFTTTFVSGTATLSGVVSFNPTVSGTDTVTATKTSTMYPPFTTPAAYLTTVTNSRGSRYSEWVAYYSTQSNGIPFTATSISSIPPPSPTVSGCANPTDLPSTFKDTFKINLYTYTDSNYGSGYNFQQFLQYDYSSQALYGTTSGYGNINFQAYPGITLYGSLYGIYTYIPSFAAEYTSFFVPQSTGTYTFQFTGTDDYAALFIDNTISYQCCSGDQVYQPSVDNLALYQAYSSASQSINVKIVLQKGVAYPIKITFLNRSQQANLNVAFIDPSGTSHSDWTGYLASADTLRQYCAKHITTTTTGRWTGHSTVTPTTVTTSVTGSNGYPSISVIIVVNTPSPYSLPTPFVSTFVTKGSTVSELISFYSTVADNWPATGTVISTIPPFSLPSPYLTTVTTGGSTFSEVIAFYSTLSSGKMVTGASTATIPPPFTFPSLASVHTTVQPLLPSSGCVRPPNPPTNSGFDVRLFPFGDMLGSDYDYKSFLTLEYLQLPLYGKTSGITSVKYYRTTFFGIPTWVNLYGITILTTSFVAEFKAYFIPQTSGAYTFQVINSDDYVAFFFNDKSVYNCCPGQSNYAPSATTMAIFQSFSALGAGTSSVTFLLQKGQAYPIQITYLNRLGTAGYNVNFIDPAGVTHDDWNGYLANSDALAKSCPNTLTTVTYTVPYTGTKTMTVTALTTVIPGLSLAEVVILVETPGGTSSSWSSWSFVPPSVSLLPSSSYLPTSTRMTPTISPSSTLLITKLSSSKFNTVSSSRQISTLSPSNTTNTKPFSSMVTTLPSSSPMNPSSSTYMLNSNSFATIYPVASSSSDAVLPPYTTVMVSGTSSETAVVSFYTSTDSSGKPTTVATTYPVASSSSDAVLPPYTTVLVSGTSSETNIVSFYTSTDSSGKPTTVATTYPVASSSSDAVLPPYTTVMVSGTSSETAVVSFYTSTDSSGKPTTVATTYPVASSSSGMMTQSVGSAITGNYDGKTSSLGEYLTVRSGSSHVVISDLSNGGNAASEQTSIVSNVGAISRTQFSTSTPLSSGYWNNTHVKIVTKTIYNPLVISRSAFVYRAWTGFSNVTFSSTVRTLYGTLETSSSVSIEATKEQ</sequence>
<gene>
    <name evidence="4" type="primary">NCAS0F02540</name>
    <name evidence="4" type="ordered locus">NCAS_0F02540</name>
</gene>
<dbReference type="Pfam" id="PF20646">
    <property type="entry name" value="Hpf1_C"/>
    <property type="match status" value="3"/>
</dbReference>
<feature type="chain" id="PRO_5003411110" description="PA14 domain-containing protein" evidence="2">
    <location>
        <begin position="28"/>
        <end position="1377"/>
    </location>
</feature>
<dbReference type="STRING" id="1064592.G0VGW7"/>
<evidence type="ECO:0000313" key="5">
    <source>
        <dbReference type="Proteomes" id="UP000001640"/>
    </source>
</evidence>
<accession>G0VGW7</accession>
<keyword evidence="5" id="KW-1185">Reference proteome</keyword>
<evidence type="ECO:0000256" key="1">
    <source>
        <dbReference type="SAM" id="MobiDB-lite"/>
    </source>
</evidence>
<dbReference type="InterPro" id="IPR011658">
    <property type="entry name" value="PA14_dom"/>
</dbReference>
<feature type="compositionally biased region" description="Polar residues" evidence="1">
    <location>
        <begin position="1042"/>
        <end position="1065"/>
    </location>
</feature>
<reference evidence="4 5" key="1">
    <citation type="journal article" date="2011" name="Proc. Natl. Acad. Sci. U.S.A.">
        <title>Evolutionary erosion of yeast sex chromosomes by mating-type switching accidents.</title>
        <authorList>
            <person name="Gordon J.L."/>
            <person name="Armisen D."/>
            <person name="Proux-Wera E."/>
            <person name="Oheigeartaigh S.S."/>
            <person name="Byrne K.P."/>
            <person name="Wolfe K.H."/>
        </authorList>
    </citation>
    <scope>NUCLEOTIDE SEQUENCE [LARGE SCALE GENOMIC DNA]</scope>
    <source>
        <strain evidence="5">ATCC 76901 / BCRC 22586 / CBS 4309 / NBRC 1992 / NRRL Y-12630</strain>
    </source>
</reference>